<protein>
    <submittedName>
        <fullName evidence="1">Uncharacterized protein</fullName>
    </submittedName>
</protein>
<evidence type="ECO:0000313" key="2">
    <source>
        <dbReference type="Proteomes" id="UP000198742"/>
    </source>
</evidence>
<dbReference type="Proteomes" id="UP000198742">
    <property type="component" value="Unassembled WGS sequence"/>
</dbReference>
<gene>
    <name evidence="1" type="ORF">SAMN04489844_1466</name>
</gene>
<sequence length="91" mass="10297">MPAKDKTVCVPCRRVWGGGGSSNRGRRTASWDSRIITVAPTTGCPLCGGETVSASYRWRAPARRNDRAWKRIAQGDWLWERDPREKELIKP</sequence>
<evidence type="ECO:0000313" key="1">
    <source>
        <dbReference type="EMBL" id="SEB99259.1"/>
    </source>
</evidence>
<dbReference type="AlphaFoldDB" id="A0A1H4NVU4"/>
<reference evidence="2" key="1">
    <citation type="submission" date="2016-10" db="EMBL/GenBank/DDBJ databases">
        <authorList>
            <person name="Varghese N."/>
            <person name="Submissions S."/>
        </authorList>
    </citation>
    <scope>NUCLEOTIDE SEQUENCE [LARGE SCALE GENOMIC DNA]</scope>
    <source>
        <strain evidence="2">DSM 22017</strain>
    </source>
</reference>
<name>A0A1H4NVU4_9ACTN</name>
<accession>A0A1H4NVU4</accession>
<dbReference type="EMBL" id="FNRT01000002">
    <property type="protein sequence ID" value="SEB99259.1"/>
    <property type="molecule type" value="Genomic_DNA"/>
</dbReference>
<organism evidence="1 2">
    <name type="scientific">Nocardioides exalbidus</name>
    <dbReference type="NCBI Taxonomy" id="402596"/>
    <lineage>
        <taxon>Bacteria</taxon>
        <taxon>Bacillati</taxon>
        <taxon>Actinomycetota</taxon>
        <taxon>Actinomycetes</taxon>
        <taxon>Propionibacteriales</taxon>
        <taxon>Nocardioidaceae</taxon>
        <taxon>Nocardioides</taxon>
    </lineage>
</organism>
<keyword evidence="2" id="KW-1185">Reference proteome</keyword>
<dbReference type="STRING" id="402596.SAMN04489844_1466"/>
<proteinExistence type="predicted"/>